<evidence type="ECO:0000313" key="4">
    <source>
        <dbReference type="Proteomes" id="UP000600071"/>
    </source>
</evidence>
<dbReference type="InterPro" id="IPR057022">
    <property type="entry name" value="PF0610-like_Zn_ribbon_C"/>
</dbReference>
<comment type="caution">
    <text evidence="3">The sequence shown here is derived from an EMBL/GenBank/DDBJ whole genome shotgun (WGS) entry which is preliminary data.</text>
</comment>
<sequence>MSLEDTVRKRIIRVLLESKSPLSAREIAELVGLDPVTGEHEVYLHLRHIAKTLRRSYGGRATLYMIPPSCRSCGYVFKGLDTPRKPSKCPRCRSQRIDPPRFYIEVED</sequence>
<gene>
    <name evidence="3" type="ORF">EYH50_00860</name>
</gene>
<feature type="domain" description="PF0610-like winged HTH N-terminal" evidence="1">
    <location>
        <begin position="6"/>
        <end position="56"/>
    </location>
</feature>
<proteinExistence type="predicted"/>
<dbReference type="Proteomes" id="UP000600071">
    <property type="component" value="Unassembled WGS sequence"/>
</dbReference>
<protein>
    <submittedName>
        <fullName evidence="3">Transcriptional regulator</fullName>
    </submittedName>
</protein>
<dbReference type="AlphaFoldDB" id="A0A833A0Y3"/>
<dbReference type="SUPFAM" id="SSF46785">
    <property type="entry name" value="Winged helix' DNA-binding domain"/>
    <property type="match status" value="1"/>
</dbReference>
<dbReference type="InterPro" id="IPR049159">
    <property type="entry name" value="PF0610-like_wHTH_N"/>
</dbReference>
<dbReference type="PANTHER" id="PTHR40663:SF2">
    <property type="entry name" value="TRANSCRIPTIONAL REGULATOR"/>
    <property type="match status" value="1"/>
</dbReference>
<dbReference type="Pfam" id="PF21476">
    <property type="entry name" value="PF0610-like_N"/>
    <property type="match status" value="1"/>
</dbReference>
<name>A0A833A0Y3_9CREN</name>
<dbReference type="Pfam" id="PF23470">
    <property type="entry name" value="Zn_ribbon_PF0610"/>
    <property type="match status" value="1"/>
</dbReference>
<dbReference type="EMBL" id="DQVR01000026">
    <property type="protein sequence ID" value="HIQ23581.1"/>
    <property type="molecule type" value="Genomic_DNA"/>
</dbReference>
<feature type="domain" description="PF0610-like rubredoxin-like zinc beta-ribbon C-terminal" evidence="2">
    <location>
        <begin position="67"/>
        <end position="105"/>
    </location>
</feature>
<dbReference type="InterPro" id="IPR036390">
    <property type="entry name" value="WH_DNA-bd_sf"/>
</dbReference>
<reference evidence="3" key="1">
    <citation type="journal article" date="2020" name="ISME J.">
        <title>Gammaproteobacteria mediating utilization of methyl-, sulfur- and petroleum organic compounds in deep ocean hydrothermal plumes.</title>
        <authorList>
            <person name="Zhou Z."/>
            <person name="Liu Y."/>
            <person name="Pan J."/>
            <person name="Cron B.R."/>
            <person name="Toner B.M."/>
            <person name="Anantharaman K."/>
            <person name="Breier J.A."/>
            <person name="Dick G.J."/>
            <person name="Li M."/>
        </authorList>
    </citation>
    <scope>NUCLEOTIDE SEQUENCE</scope>
    <source>
        <strain evidence="3">SZUA-1523</strain>
    </source>
</reference>
<organism evidence="3 4">
    <name type="scientific">Pyrodictium delaneyi</name>
    <dbReference type="NCBI Taxonomy" id="1273541"/>
    <lineage>
        <taxon>Archaea</taxon>
        <taxon>Thermoproteota</taxon>
        <taxon>Thermoprotei</taxon>
        <taxon>Desulfurococcales</taxon>
        <taxon>Pyrodictiaceae</taxon>
        <taxon>Pyrodictium</taxon>
    </lineage>
</organism>
<evidence type="ECO:0000259" key="1">
    <source>
        <dbReference type="Pfam" id="PF21476"/>
    </source>
</evidence>
<accession>A0A833A0Y3</accession>
<dbReference type="InterPro" id="IPR038767">
    <property type="entry name" value="PF0610-like"/>
</dbReference>
<evidence type="ECO:0000259" key="2">
    <source>
        <dbReference type="Pfam" id="PF23470"/>
    </source>
</evidence>
<evidence type="ECO:0000313" key="3">
    <source>
        <dbReference type="EMBL" id="HIQ23581.1"/>
    </source>
</evidence>
<dbReference type="PANTHER" id="PTHR40663">
    <property type="match status" value="1"/>
</dbReference>